<name>A0ABY4BRS1_9FLAO</name>
<evidence type="ECO:0000259" key="3">
    <source>
        <dbReference type="Pfam" id="PF00501"/>
    </source>
</evidence>
<accession>A0ABY4BRS1</accession>
<dbReference type="Gene3D" id="3.30.300.30">
    <property type="match status" value="1"/>
</dbReference>
<dbReference type="PROSITE" id="PS00455">
    <property type="entry name" value="AMP_BINDING"/>
    <property type="match status" value="1"/>
</dbReference>
<dbReference type="InterPro" id="IPR020845">
    <property type="entry name" value="AMP-binding_CS"/>
</dbReference>
<comment type="similarity">
    <text evidence="1">Belongs to the ATP-dependent AMP-binding enzyme family.</text>
</comment>
<evidence type="ECO:0000313" key="4">
    <source>
        <dbReference type="EMBL" id="UOE41459.1"/>
    </source>
</evidence>
<gene>
    <name evidence="4" type="ORF">MTP09_02120</name>
</gene>
<feature type="domain" description="AMP-dependent synthetase/ligase" evidence="3">
    <location>
        <begin position="38"/>
        <end position="191"/>
    </location>
</feature>
<sequence>MQIDFSQNINLLSLSPQTEFERKVVSFLEEWFSDSETVLVQTSGSTGVPKILEVEKVRMLNSAKMTCNFLGLKKGDSAFLCLPVEYISGKMMLVRSIERKLKLTIVNPTSKPLENIEQWFDFCAMSPLQVENSLAKTKNIGKLIIGGAQVSETLKKKLNQALTSSNAQTTVFETYGMSETLSHIALKELFPTDENYFSVLDGIEVSKDERGCLTIFAPKLNAEVLKTNDLVELRNLESDKFDRQQFKFLGRTDNVINSAGLKICPEELESLVKKKIANEAVFIGVTNDLLGKKLVLIIEGIQNEKLLQDLSEISYPTKNHQPKEIIFVETIPRKPNGKIDRMELKKRF</sequence>
<keyword evidence="5" id="KW-1185">Reference proteome</keyword>
<dbReference type="PANTHER" id="PTHR43201:SF5">
    <property type="entry name" value="MEDIUM-CHAIN ACYL-COA LIGASE ACSF2, MITOCHONDRIAL"/>
    <property type="match status" value="1"/>
</dbReference>
<dbReference type="InterPro" id="IPR042099">
    <property type="entry name" value="ANL_N_sf"/>
</dbReference>
<dbReference type="RefSeq" id="WP_243550194.1">
    <property type="nucleotide sequence ID" value="NZ_CP094532.1"/>
</dbReference>
<evidence type="ECO:0000256" key="2">
    <source>
        <dbReference type="ARBA" id="ARBA00022598"/>
    </source>
</evidence>
<dbReference type="Pfam" id="PF00501">
    <property type="entry name" value="AMP-binding"/>
    <property type="match status" value="1"/>
</dbReference>
<evidence type="ECO:0000256" key="1">
    <source>
        <dbReference type="ARBA" id="ARBA00006432"/>
    </source>
</evidence>
<dbReference type="EMBL" id="CP094532">
    <property type="protein sequence ID" value="UOE41459.1"/>
    <property type="molecule type" value="Genomic_DNA"/>
</dbReference>
<dbReference type="PANTHER" id="PTHR43201">
    <property type="entry name" value="ACYL-COA SYNTHETASE"/>
    <property type="match status" value="1"/>
</dbReference>
<keyword evidence="2" id="KW-0436">Ligase</keyword>
<dbReference type="InterPro" id="IPR000873">
    <property type="entry name" value="AMP-dep_synth/lig_dom"/>
</dbReference>
<evidence type="ECO:0000313" key="5">
    <source>
        <dbReference type="Proteomes" id="UP000831460"/>
    </source>
</evidence>
<reference evidence="4 5" key="1">
    <citation type="submission" date="2022-03" db="EMBL/GenBank/DDBJ databases">
        <title>Chryseobacterium sp. isolated from particulate matters in swine house.</title>
        <authorList>
            <person name="Won M."/>
            <person name="Kim S.-J."/>
            <person name="Kwon S.-W."/>
        </authorList>
    </citation>
    <scope>NUCLEOTIDE SEQUENCE [LARGE SCALE GENOMIC DNA]</scope>
    <source>
        <strain evidence="4 5">SC2-2</strain>
    </source>
</reference>
<dbReference type="Proteomes" id="UP000831460">
    <property type="component" value="Chromosome"/>
</dbReference>
<organism evidence="4 5">
    <name type="scientific">Chryseobacterium suipulveris</name>
    <dbReference type="NCBI Taxonomy" id="2929800"/>
    <lineage>
        <taxon>Bacteria</taxon>
        <taxon>Pseudomonadati</taxon>
        <taxon>Bacteroidota</taxon>
        <taxon>Flavobacteriia</taxon>
        <taxon>Flavobacteriales</taxon>
        <taxon>Weeksellaceae</taxon>
        <taxon>Chryseobacterium group</taxon>
        <taxon>Chryseobacterium</taxon>
    </lineage>
</organism>
<dbReference type="Gene3D" id="3.40.50.12780">
    <property type="entry name" value="N-terminal domain of ligase-like"/>
    <property type="match status" value="1"/>
</dbReference>
<protein>
    <submittedName>
        <fullName evidence="4">AMP-binding protein</fullName>
    </submittedName>
</protein>
<dbReference type="InterPro" id="IPR045851">
    <property type="entry name" value="AMP-bd_C_sf"/>
</dbReference>
<dbReference type="SUPFAM" id="SSF56801">
    <property type="entry name" value="Acetyl-CoA synthetase-like"/>
    <property type="match status" value="1"/>
</dbReference>
<proteinExistence type="inferred from homology"/>